<reference evidence="9 10" key="1">
    <citation type="submission" date="2024-02" db="EMBL/GenBank/DDBJ databases">
        <title>Genome and pathogenicity analysis of Helicobacter mastomyrinus isolated from mice.</title>
        <authorList>
            <person name="Zhu L."/>
        </authorList>
    </citation>
    <scope>NUCLEOTIDE SEQUENCE [LARGE SCALE GENOMIC DNA]</scope>
    <source>
        <strain evidence="9 10">Hm-17</strain>
    </source>
</reference>
<evidence type="ECO:0000259" key="8">
    <source>
        <dbReference type="Pfam" id="PF13742"/>
    </source>
</evidence>
<dbReference type="InterPro" id="IPR020579">
    <property type="entry name" value="Exonuc_VII_lsu_C"/>
</dbReference>
<dbReference type="Pfam" id="PF13742">
    <property type="entry name" value="tRNA_anti_2"/>
    <property type="match status" value="1"/>
</dbReference>
<sequence>MKALAVSELNAQIKSILEQTFMDILVCGEISSVKIHTSGHIYLTLKDEHSSIRCVMFKGNARSLKMTLEVGQNVEINGAISVYSPKGEYQILCKSIALAGIGELSRAFEALKTKLSAKGYFDSAHKKPLPRFPKRIALLTSATGAAKEDMLKVAQKRWENIHITLFNTIVQGVEAKDSIVRNIALADSFFGTKEGFDVLIIGRGGGSMEDMWAFNEECVAEAIFAARTPIVSAVGHEIDTFISDFVADIRAPTPSAAMEILLPDKNEYLRLLDEMMNAFASILQKHITHKSDILEQLKEYFRLFNFQSQYMSKTEQIKTLQTMLTRQIEVLLQEKKVQCENMALSLNTLKERYIRAAQSQYERIYEAISVLNPTLLCARGFAQVSKDNKPIVLEQLKQGDTFYLSDIKHSILAQCIERKTH</sequence>
<comment type="subcellular location">
    <subcellularLocation>
        <location evidence="5 6">Cytoplasm</location>
    </subcellularLocation>
</comment>
<evidence type="ECO:0000256" key="2">
    <source>
        <dbReference type="ARBA" id="ARBA00022722"/>
    </source>
</evidence>
<dbReference type="Proteomes" id="UP001434737">
    <property type="component" value="Chromosome"/>
</dbReference>
<accession>A0ABZ3F8K9</accession>
<gene>
    <name evidence="5 9" type="primary">xseA</name>
    <name evidence="9" type="ORF">V3I05_01545</name>
</gene>
<evidence type="ECO:0000256" key="5">
    <source>
        <dbReference type="HAMAP-Rule" id="MF_00378"/>
    </source>
</evidence>
<comment type="function">
    <text evidence="5">Bidirectionally degrades single-stranded DNA into large acid-insoluble oligonucleotides, which are then degraded further into small acid-soluble oligonucleotides.</text>
</comment>
<dbReference type="PANTHER" id="PTHR30008">
    <property type="entry name" value="EXODEOXYRIBONUCLEASE 7 LARGE SUBUNIT"/>
    <property type="match status" value="1"/>
</dbReference>
<dbReference type="CDD" id="cd04489">
    <property type="entry name" value="ExoVII_LU_OBF"/>
    <property type="match status" value="1"/>
</dbReference>
<dbReference type="Pfam" id="PF02601">
    <property type="entry name" value="Exonuc_VII_L"/>
    <property type="match status" value="1"/>
</dbReference>
<evidence type="ECO:0000313" key="9">
    <source>
        <dbReference type="EMBL" id="XAM18394.1"/>
    </source>
</evidence>
<dbReference type="HAMAP" id="MF_00378">
    <property type="entry name" value="Exonuc_7_L"/>
    <property type="match status" value="1"/>
</dbReference>
<evidence type="ECO:0000256" key="1">
    <source>
        <dbReference type="ARBA" id="ARBA00022490"/>
    </source>
</evidence>
<keyword evidence="1 5" id="KW-0963">Cytoplasm</keyword>
<feature type="domain" description="Exonuclease VII large subunit C-terminal" evidence="7">
    <location>
        <begin position="120"/>
        <end position="401"/>
    </location>
</feature>
<dbReference type="GO" id="GO:0008855">
    <property type="term" value="F:exodeoxyribonuclease VII activity"/>
    <property type="evidence" value="ECO:0007669"/>
    <property type="project" value="UniProtKB-EC"/>
</dbReference>
<dbReference type="NCBIfam" id="TIGR00237">
    <property type="entry name" value="xseA"/>
    <property type="match status" value="1"/>
</dbReference>
<comment type="catalytic activity">
    <reaction evidence="5 6">
        <text>Exonucleolytic cleavage in either 5'- to 3'- or 3'- to 5'-direction to yield nucleoside 5'-phosphates.</text>
        <dbReference type="EC" id="3.1.11.6"/>
    </reaction>
</comment>
<evidence type="ECO:0000256" key="4">
    <source>
        <dbReference type="ARBA" id="ARBA00022839"/>
    </source>
</evidence>
<protein>
    <recommendedName>
        <fullName evidence="5">Exodeoxyribonuclease 7 large subunit</fullName>
        <ecNumber evidence="5">3.1.11.6</ecNumber>
    </recommendedName>
    <alternativeName>
        <fullName evidence="5">Exodeoxyribonuclease VII large subunit</fullName>
        <shortName evidence="5">Exonuclease VII large subunit</shortName>
    </alternativeName>
</protein>
<comment type="similarity">
    <text evidence="5 6">Belongs to the XseA family.</text>
</comment>
<dbReference type="PANTHER" id="PTHR30008:SF0">
    <property type="entry name" value="EXODEOXYRIBONUCLEASE 7 LARGE SUBUNIT"/>
    <property type="match status" value="1"/>
</dbReference>
<keyword evidence="4 5" id="KW-0269">Exonuclease</keyword>
<dbReference type="EMBL" id="CP145316">
    <property type="protein sequence ID" value="XAM18394.1"/>
    <property type="molecule type" value="Genomic_DNA"/>
</dbReference>
<evidence type="ECO:0000313" key="10">
    <source>
        <dbReference type="Proteomes" id="UP001434737"/>
    </source>
</evidence>
<dbReference type="EC" id="3.1.11.6" evidence="5"/>
<keyword evidence="10" id="KW-1185">Reference proteome</keyword>
<keyword evidence="2 5" id="KW-0540">Nuclease</keyword>
<dbReference type="RefSeq" id="WP_300449013.1">
    <property type="nucleotide sequence ID" value="NZ_CP145316.1"/>
</dbReference>
<evidence type="ECO:0000256" key="6">
    <source>
        <dbReference type="RuleBase" id="RU004355"/>
    </source>
</evidence>
<name>A0ABZ3F8K9_9HELI</name>
<evidence type="ECO:0000259" key="7">
    <source>
        <dbReference type="Pfam" id="PF02601"/>
    </source>
</evidence>
<feature type="domain" description="OB-fold nucleic acid binding" evidence="8">
    <location>
        <begin position="5"/>
        <end position="96"/>
    </location>
</feature>
<dbReference type="InterPro" id="IPR025824">
    <property type="entry name" value="OB-fold_nuc-bd_dom"/>
</dbReference>
<keyword evidence="3 5" id="KW-0378">Hydrolase</keyword>
<comment type="subunit">
    <text evidence="5">Heterooligomer composed of large and small subunits.</text>
</comment>
<dbReference type="InterPro" id="IPR003753">
    <property type="entry name" value="Exonuc_VII_L"/>
</dbReference>
<proteinExistence type="inferred from homology"/>
<evidence type="ECO:0000256" key="3">
    <source>
        <dbReference type="ARBA" id="ARBA00022801"/>
    </source>
</evidence>
<organism evidence="9 10">
    <name type="scientific">Helicobacter mastomyrinus</name>
    <dbReference type="NCBI Taxonomy" id="287948"/>
    <lineage>
        <taxon>Bacteria</taxon>
        <taxon>Pseudomonadati</taxon>
        <taxon>Campylobacterota</taxon>
        <taxon>Epsilonproteobacteria</taxon>
        <taxon>Campylobacterales</taxon>
        <taxon>Helicobacteraceae</taxon>
        <taxon>Helicobacter</taxon>
    </lineage>
</organism>